<dbReference type="EMBL" id="JACMRX010000003">
    <property type="protein sequence ID" value="KAF7994087.1"/>
    <property type="molecule type" value="Genomic_DNA"/>
</dbReference>
<reference evidence="7 8" key="1">
    <citation type="submission" date="2020-08" db="EMBL/GenBank/DDBJ databases">
        <title>Aphidius gifuensis genome sequencing and assembly.</title>
        <authorList>
            <person name="Du Z."/>
        </authorList>
    </citation>
    <scope>NUCLEOTIDE SEQUENCE [LARGE SCALE GENOMIC DNA]</scope>
    <source>
        <strain evidence="7">YNYX2018</strain>
        <tissue evidence="7">Adults</tissue>
    </source>
</reference>
<keyword evidence="3 5" id="KW-0732">Signal</keyword>
<dbReference type="GO" id="GO:0031012">
    <property type="term" value="C:extracellular matrix"/>
    <property type="evidence" value="ECO:0007669"/>
    <property type="project" value="TreeGrafter"/>
</dbReference>
<dbReference type="InterPro" id="IPR010909">
    <property type="entry name" value="PLAC"/>
</dbReference>
<dbReference type="Pfam" id="PF08686">
    <property type="entry name" value="PLAC"/>
    <property type="match status" value="1"/>
</dbReference>
<feature type="chain" id="PRO_5032953993" description="PLAC domain-containing protein" evidence="5">
    <location>
        <begin position="23"/>
        <end position="617"/>
    </location>
</feature>
<dbReference type="Pfam" id="PF19030">
    <property type="entry name" value="TSP1_ADAMTS"/>
    <property type="match status" value="6"/>
</dbReference>
<dbReference type="InterPro" id="IPR036383">
    <property type="entry name" value="TSP1_rpt_sf"/>
</dbReference>
<dbReference type="Pfam" id="PF05986">
    <property type="entry name" value="ADAMTS_spacer1"/>
    <property type="match status" value="1"/>
</dbReference>
<evidence type="ECO:0000256" key="2">
    <source>
        <dbReference type="ARBA" id="ARBA00022525"/>
    </source>
</evidence>
<organism evidence="7 8">
    <name type="scientific">Aphidius gifuensis</name>
    <name type="common">Parasitoid wasp</name>
    <dbReference type="NCBI Taxonomy" id="684658"/>
    <lineage>
        <taxon>Eukaryota</taxon>
        <taxon>Metazoa</taxon>
        <taxon>Ecdysozoa</taxon>
        <taxon>Arthropoda</taxon>
        <taxon>Hexapoda</taxon>
        <taxon>Insecta</taxon>
        <taxon>Pterygota</taxon>
        <taxon>Neoptera</taxon>
        <taxon>Endopterygota</taxon>
        <taxon>Hymenoptera</taxon>
        <taxon>Apocrita</taxon>
        <taxon>Ichneumonoidea</taxon>
        <taxon>Braconidae</taxon>
        <taxon>Aphidiinae</taxon>
        <taxon>Aphidius</taxon>
    </lineage>
</organism>
<dbReference type="Gene3D" id="2.20.100.10">
    <property type="entry name" value="Thrombospondin type-1 (TSP1) repeat"/>
    <property type="match status" value="5"/>
</dbReference>
<evidence type="ECO:0000256" key="1">
    <source>
        <dbReference type="ARBA" id="ARBA00004613"/>
    </source>
</evidence>
<evidence type="ECO:0000256" key="5">
    <source>
        <dbReference type="SAM" id="SignalP"/>
    </source>
</evidence>
<dbReference type="SUPFAM" id="SSF82895">
    <property type="entry name" value="TSP-1 type 1 repeat"/>
    <property type="match status" value="6"/>
</dbReference>
<name>A0A834XYM1_APHGI</name>
<dbReference type="GO" id="GO:0005576">
    <property type="term" value="C:extracellular region"/>
    <property type="evidence" value="ECO:0007669"/>
    <property type="project" value="UniProtKB-SubCell"/>
</dbReference>
<dbReference type="Gene3D" id="2.60.120.830">
    <property type="match status" value="1"/>
</dbReference>
<dbReference type="OrthoDB" id="5781878at2759"/>
<evidence type="ECO:0000313" key="8">
    <source>
        <dbReference type="Proteomes" id="UP000639338"/>
    </source>
</evidence>
<accession>A0A834XYM1</accession>
<dbReference type="AlphaFoldDB" id="A0A834XYM1"/>
<evidence type="ECO:0000256" key="4">
    <source>
        <dbReference type="ARBA" id="ARBA00022737"/>
    </source>
</evidence>
<dbReference type="PANTHER" id="PTHR13723">
    <property type="entry name" value="ADAMTS A DISINTEGRIN AND METALLOPROTEASE WITH THROMBOSPONDIN MOTIFS PROTEASE"/>
    <property type="match status" value="1"/>
</dbReference>
<feature type="signal peptide" evidence="5">
    <location>
        <begin position="1"/>
        <end position="22"/>
    </location>
</feature>
<dbReference type="Proteomes" id="UP000639338">
    <property type="component" value="Unassembled WGS sequence"/>
</dbReference>
<dbReference type="InterPro" id="IPR050439">
    <property type="entry name" value="ADAMTS_ADAMTS-like"/>
</dbReference>
<comment type="subcellular location">
    <subcellularLocation>
        <location evidence="1">Secreted</location>
    </subcellularLocation>
</comment>
<dbReference type="PROSITE" id="PS50092">
    <property type="entry name" value="TSP1"/>
    <property type="match status" value="6"/>
</dbReference>
<dbReference type="PROSITE" id="PS50900">
    <property type="entry name" value="PLAC"/>
    <property type="match status" value="1"/>
</dbReference>
<keyword evidence="2" id="KW-0964">Secreted</keyword>
<keyword evidence="8" id="KW-1185">Reference proteome</keyword>
<dbReference type="FunFam" id="2.20.100.10:FF:000005">
    <property type="entry name" value="ADAM metallopeptidase with thrombospondin type 1 motif 9"/>
    <property type="match status" value="1"/>
</dbReference>
<gene>
    <name evidence="7" type="ORF">HCN44_011356</name>
</gene>
<dbReference type="GO" id="GO:0030198">
    <property type="term" value="P:extracellular matrix organization"/>
    <property type="evidence" value="ECO:0007669"/>
    <property type="project" value="TreeGrafter"/>
</dbReference>
<protein>
    <recommendedName>
        <fullName evidence="6">PLAC domain-containing protein</fullName>
    </recommendedName>
</protein>
<dbReference type="SMART" id="SM00209">
    <property type="entry name" value="TSP1"/>
    <property type="match status" value="6"/>
</dbReference>
<evidence type="ECO:0000256" key="3">
    <source>
        <dbReference type="ARBA" id="ARBA00022729"/>
    </source>
</evidence>
<dbReference type="GO" id="GO:0004222">
    <property type="term" value="F:metalloendopeptidase activity"/>
    <property type="evidence" value="ECO:0007669"/>
    <property type="project" value="TreeGrafter"/>
</dbReference>
<dbReference type="PANTHER" id="PTHR13723:SF305">
    <property type="entry name" value="PROTEIN MADD-4"/>
    <property type="match status" value="1"/>
</dbReference>
<comment type="caution">
    <text evidence="7">The sequence shown here is derived from an EMBL/GenBank/DDBJ whole genome shotgun (WGS) entry which is preliminary data.</text>
</comment>
<dbReference type="InterPro" id="IPR010294">
    <property type="entry name" value="ADAMTS_spacer1"/>
</dbReference>
<evidence type="ECO:0000259" key="6">
    <source>
        <dbReference type="PROSITE" id="PS50900"/>
    </source>
</evidence>
<sequence>MNYKFFICLVLYFLGLANVVDGHLIDGIFTEPTLEPGYNLVATIPTGATNINITELRHANNYLAIRLEDGNFLLNGNYSINWSGVYKAVGTSFVYHRQTHQQLESIGAIGPIQQSIDIMVLYQEPNPGIVYRYNVGGKDTVPTDATGQVVNHKKTDTTLLKAKRIDPTLITIDESTSSSPSPTRRIKKRKFNWKSSEFTICSKTCGGGVKSKNYYCVREQTQIQVPAKRCHGLEKPVDVPVRCNTGPCPPRWRAGSWSTCSVSCGSGIRLRELECVQEVNNLLTVRIADSACADIKTPSIKESCEISICKNIFVVTTETNLNKWITGDWSKCSTTCGLGKKTRKVSCIPDENSCPVNEKPIEYEECKLDACPNYQYNLIDTQKSQWLHSEWTKDCSTECGMGFQTRSVICDKDETCDVNSRPESIRTCSSDRACSGQWFIGPWTRCSSSCDIGEQTRDIICMTTIHGSLRVVLDMNCPPDKPDTKKSCNGPPCPPTWFTSDWTDCTKTCDTGLQTRHVKCFKRDDKDAECKHDDRPIGRRTCNEYPCKQQADITHDNEEKSKQIINDPDINQGIPADESCKDTSVNCGLVIQARLCIYKFYEKICCYSCSKIEHDSN</sequence>
<dbReference type="InterPro" id="IPR000884">
    <property type="entry name" value="TSP1_rpt"/>
</dbReference>
<evidence type="ECO:0000313" key="7">
    <source>
        <dbReference type="EMBL" id="KAF7994087.1"/>
    </source>
</evidence>
<feature type="domain" description="PLAC" evidence="6">
    <location>
        <begin position="576"/>
        <end position="613"/>
    </location>
</feature>
<dbReference type="GO" id="GO:0006508">
    <property type="term" value="P:proteolysis"/>
    <property type="evidence" value="ECO:0007669"/>
    <property type="project" value="TreeGrafter"/>
</dbReference>
<keyword evidence="4" id="KW-0677">Repeat</keyword>
<proteinExistence type="predicted"/>